<evidence type="ECO:0000256" key="3">
    <source>
        <dbReference type="ARBA" id="ARBA00022691"/>
    </source>
</evidence>
<evidence type="ECO:0000313" key="7">
    <source>
        <dbReference type="Proteomes" id="UP000002499"/>
    </source>
</evidence>
<keyword evidence="7" id="KW-1185">Reference proteome</keyword>
<organism evidence="7">
    <name type="scientific">Metarhizium acridum (strain CQMa 102)</name>
    <dbReference type="NCBI Taxonomy" id="655827"/>
    <lineage>
        <taxon>Eukaryota</taxon>
        <taxon>Fungi</taxon>
        <taxon>Dikarya</taxon>
        <taxon>Ascomycota</taxon>
        <taxon>Pezizomycotina</taxon>
        <taxon>Sordariomycetes</taxon>
        <taxon>Hypocreomycetidae</taxon>
        <taxon>Hypocreales</taxon>
        <taxon>Clavicipitaceae</taxon>
        <taxon>Metarhizium</taxon>
    </lineage>
</organism>
<dbReference type="InterPro" id="IPR001077">
    <property type="entry name" value="COMT_C"/>
</dbReference>
<dbReference type="InterPro" id="IPR036388">
    <property type="entry name" value="WH-like_DNA-bd_sf"/>
</dbReference>
<dbReference type="InterPro" id="IPR036390">
    <property type="entry name" value="WH_DNA-bd_sf"/>
</dbReference>
<dbReference type="GeneID" id="19252526"/>
<keyword evidence="2 6" id="KW-0808">Transferase</keyword>
<dbReference type="InterPro" id="IPR029063">
    <property type="entry name" value="SAM-dependent_MTases_sf"/>
</dbReference>
<proteinExistence type="predicted"/>
<protein>
    <submittedName>
        <fullName evidence="6">O-methyltransferase, putative</fullName>
    </submittedName>
</protein>
<dbReference type="Proteomes" id="UP000002499">
    <property type="component" value="Unassembled WGS sequence"/>
</dbReference>
<dbReference type="SUPFAM" id="SSF53335">
    <property type="entry name" value="S-adenosyl-L-methionine-dependent methyltransferases"/>
    <property type="match status" value="1"/>
</dbReference>
<dbReference type="Pfam" id="PF08100">
    <property type="entry name" value="Dimerisation"/>
    <property type="match status" value="1"/>
</dbReference>
<keyword evidence="1 6" id="KW-0489">Methyltransferase</keyword>
<feature type="domain" description="O-methyltransferase C-terminal" evidence="4">
    <location>
        <begin position="242"/>
        <end position="395"/>
    </location>
</feature>
<dbReference type="Pfam" id="PF00891">
    <property type="entry name" value="Methyltransf_2"/>
    <property type="match status" value="1"/>
</dbReference>
<dbReference type="OMA" id="MMMTANG"/>
<dbReference type="GO" id="GO:0008171">
    <property type="term" value="F:O-methyltransferase activity"/>
    <property type="evidence" value="ECO:0007669"/>
    <property type="project" value="InterPro"/>
</dbReference>
<dbReference type="GO" id="GO:0032259">
    <property type="term" value="P:methylation"/>
    <property type="evidence" value="ECO:0007669"/>
    <property type="project" value="UniProtKB-KW"/>
</dbReference>
<dbReference type="InterPro" id="IPR016461">
    <property type="entry name" value="COMT-like"/>
</dbReference>
<dbReference type="PANTHER" id="PTHR43712">
    <property type="entry name" value="PUTATIVE (AFU_ORTHOLOGUE AFUA_4G14580)-RELATED"/>
    <property type="match status" value="1"/>
</dbReference>
<accession>E9EEB7</accession>
<sequence>MTMAIEDIEKALTELNGVLRTALKTLGSDCRHELMQSLHSPDELPEKHLYDLSTEAVDLLQEAKLLLEPRTAILADHFLGSANCKCLNAAVELDVPDILQQQGALTIAQLAQACGAREDRLRQVMRVLQSAGIFAYEHDTALYSNNECSTLLLKDHWTGWRNWVDLYGNEFYDMARGIPASCRQGEKRMPSQINFNTDLDMFSWFAAQGSLDRVHRTLGGGAIAQAPGILADYPWEQVAGGLIVDIGGGGGGLIAMLLRTFPNLRGGIFDRPEVISQAIANFCDPDGLYRDVGDRVSKENLHAGDFFKEIPSYEVYCMKWCLHDWKDDDVVTILKNIRKAIIPGPKSRLVLLEILLKKGRSGHLSRMADLSVMMAANGLEREEWEWDSLAAQSGWKIACKYDLRNAWPCAMELVPA</sequence>
<evidence type="ECO:0000313" key="6">
    <source>
        <dbReference type="EMBL" id="EFY85745.1"/>
    </source>
</evidence>
<dbReference type="EMBL" id="GL698567">
    <property type="protein sequence ID" value="EFY85745.1"/>
    <property type="molecule type" value="Genomic_DNA"/>
</dbReference>
<feature type="domain" description="O-methyltransferase dimerisation" evidence="5">
    <location>
        <begin position="76"/>
        <end position="155"/>
    </location>
</feature>
<dbReference type="PROSITE" id="PS51683">
    <property type="entry name" value="SAM_OMT_II"/>
    <property type="match status" value="1"/>
</dbReference>
<dbReference type="SUPFAM" id="SSF46785">
    <property type="entry name" value="Winged helix' DNA-binding domain"/>
    <property type="match status" value="1"/>
</dbReference>
<dbReference type="InterPro" id="IPR012967">
    <property type="entry name" value="COMT_dimerisation"/>
</dbReference>
<evidence type="ECO:0000256" key="1">
    <source>
        <dbReference type="ARBA" id="ARBA00022603"/>
    </source>
</evidence>
<gene>
    <name evidence="6" type="ORF">MAC_08215</name>
</gene>
<evidence type="ECO:0000256" key="2">
    <source>
        <dbReference type="ARBA" id="ARBA00022679"/>
    </source>
</evidence>
<name>E9EEB7_METAQ</name>
<dbReference type="RefSeq" id="XP_007814555.1">
    <property type="nucleotide sequence ID" value="XM_007816364.1"/>
</dbReference>
<dbReference type="GO" id="GO:0046983">
    <property type="term" value="F:protein dimerization activity"/>
    <property type="evidence" value="ECO:0007669"/>
    <property type="project" value="InterPro"/>
</dbReference>
<dbReference type="eggNOG" id="KOG3178">
    <property type="taxonomic scope" value="Eukaryota"/>
</dbReference>
<evidence type="ECO:0000259" key="4">
    <source>
        <dbReference type="Pfam" id="PF00891"/>
    </source>
</evidence>
<evidence type="ECO:0000259" key="5">
    <source>
        <dbReference type="Pfam" id="PF08100"/>
    </source>
</evidence>
<dbReference type="InParanoid" id="E9EEB7"/>
<keyword evidence="3" id="KW-0949">S-adenosyl-L-methionine</keyword>
<dbReference type="PANTHER" id="PTHR43712:SF2">
    <property type="entry name" value="O-METHYLTRANSFERASE CICE"/>
    <property type="match status" value="1"/>
</dbReference>
<dbReference type="OrthoDB" id="1606438at2759"/>
<dbReference type="AlphaFoldDB" id="E9EEB7"/>
<dbReference type="Gene3D" id="1.10.10.10">
    <property type="entry name" value="Winged helix-like DNA-binding domain superfamily/Winged helix DNA-binding domain"/>
    <property type="match status" value="1"/>
</dbReference>
<dbReference type="HOGENOM" id="CLU_005533_12_2_1"/>
<reference evidence="6 7" key="1">
    <citation type="journal article" date="2011" name="PLoS Genet.">
        <title>Genome sequencing and comparative transcriptomics of the model entomopathogenic fungi Metarhizium anisopliae and M. acridum.</title>
        <authorList>
            <person name="Gao Q."/>
            <person name="Jin K."/>
            <person name="Ying S.H."/>
            <person name="Zhang Y."/>
            <person name="Xiao G."/>
            <person name="Shang Y."/>
            <person name="Duan Z."/>
            <person name="Hu X."/>
            <person name="Xie X.Q."/>
            <person name="Zhou G."/>
            <person name="Peng G."/>
            <person name="Luo Z."/>
            <person name="Huang W."/>
            <person name="Wang B."/>
            <person name="Fang W."/>
            <person name="Wang S."/>
            <person name="Zhong Y."/>
            <person name="Ma L.J."/>
            <person name="St Leger R.J."/>
            <person name="Zhao G.P."/>
            <person name="Pei Y."/>
            <person name="Feng M.G."/>
            <person name="Xia Y."/>
            <person name="Wang C."/>
        </authorList>
    </citation>
    <scope>NUCLEOTIDE SEQUENCE [LARGE SCALE GENOMIC DNA]</scope>
    <source>
        <strain evidence="6 7">CQMa 102</strain>
    </source>
</reference>
<dbReference type="Gene3D" id="3.40.50.150">
    <property type="entry name" value="Vaccinia Virus protein VP39"/>
    <property type="match status" value="1"/>
</dbReference>
<dbReference type="KEGG" id="maw:19252526"/>